<gene>
    <name evidence="2" type="ORF">BD626DRAFT_576392</name>
</gene>
<protein>
    <submittedName>
        <fullName evidence="2">Uncharacterized protein</fullName>
    </submittedName>
</protein>
<dbReference type="Proteomes" id="UP000320762">
    <property type="component" value="Unassembled WGS sequence"/>
</dbReference>
<feature type="region of interest" description="Disordered" evidence="1">
    <location>
        <begin position="153"/>
        <end position="185"/>
    </location>
</feature>
<sequence>MAETPRRKAPASRKKKQPATSDEHIVHHRTKEDLDPVQPLAPPHHRLNRQKDDSVSAVSGVSPEMIRLEDVADHLFVNEATIPTGEEDASFKTDDVEPRAPSFAGDVLASQERDIEHANVVPTTATEAIVKYVNKDEVMAPGPQYVAHMAARAETDEEGGGASDSGHSVESVRAREATKSSGAKVSDTLGERKSKFFDRYKIDEGSTHYQTFMNDAVFNWLLIDPYAWSKGVYANAHLYDGEAADFKAIGWQSDDTSAYPLLGDTLRRLYPATNVITSVCDALSFSAGVKLANLARVPPSYVKFGTTADHQGRTGKGASLVLSGNETAFGYFVTVGIVRRVFLGPDGTTEVGSSSAKRGVTLAPFDGEIYRIACCLRPHIDELSDMVCMPLADHGGVAFTTKPINNNGEKPGEPKPRGRPTGPSSGNSPSKFRKAGVLEYVDTIPVIDGRGRTIDWNSVSLQDLQDTSQFSRMAGEPVPDSLACAVYTVNRWAFRDGREHNISFNVNAIVVLSGDIDKTAHAASFGTPGKIVVGKPRVRVAEEVGDGDGPQEKKLKN</sequence>
<organism evidence="2 3">
    <name type="scientific">Schizophyllum amplum</name>
    <dbReference type="NCBI Taxonomy" id="97359"/>
    <lineage>
        <taxon>Eukaryota</taxon>
        <taxon>Fungi</taxon>
        <taxon>Dikarya</taxon>
        <taxon>Basidiomycota</taxon>
        <taxon>Agaricomycotina</taxon>
        <taxon>Agaricomycetes</taxon>
        <taxon>Agaricomycetidae</taxon>
        <taxon>Agaricales</taxon>
        <taxon>Schizophyllaceae</taxon>
        <taxon>Schizophyllum</taxon>
    </lineage>
</organism>
<evidence type="ECO:0000313" key="2">
    <source>
        <dbReference type="EMBL" id="TRM55918.1"/>
    </source>
</evidence>
<dbReference type="AlphaFoldDB" id="A0A550BTP3"/>
<evidence type="ECO:0000313" key="3">
    <source>
        <dbReference type="Proteomes" id="UP000320762"/>
    </source>
</evidence>
<reference evidence="2 3" key="1">
    <citation type="journal article" date="2019" name="New Phytol.">
        <title>Comparative genomics reveals unique wood-decay strategies and fruiting body development in the Schizophyllaceae.</title>
        <authorList>
            <person name="Almasi E."/>
            <person name="Sahu N."/>
            <person name="Krizsan K."/>
            <person name="Balint B."/>
            <person name="Kovacs G.M."/>
            <person name="Kiss B."/>
            <person name="Cseklye J."/>
            <person name="Drula E."/>
            <person name="Henrissat B."/>
            <person name="Nagy I."/>
            <person name="Chovatia M."/>
            <person name="Adam C."/>
            <person name="LaButti K."/>
            <person name="Lipzen A."/>
            <person name="Riley R."/>
            <person name="Grigoriev I.V."/>
            <person name="Nagy L.G."/>
        </authorList>
    </citation>
    <scope>NUCLEOTIDE SEQUENCE [LARGE SCALE GENOMIC DNA]</scope>
    <source>
        <strain evidence="2 3">NL-1724</strain>
    </source>
</reference>
<name>A0A550BTP3_9AGAR</name>
<accession>A0A550BTP3</accession>
<comment type="caution">
    <text evidence="2">The sequence shown here is derived from an EMBL/GenBank/DDBJ whole genome shotgun (WGS) entry which is preliminary data.</text>
</comment>
<dbReference type="EMBL" id="VDMD01000088">
    <property type="protein sequence ID" value="TRM55918.1"/>
    <property type="molecule type" value="Genomic_DNA"/>
</dbReference>
<feature type="compositionally biased region" description="Basic and acidic residues" evidence="1">
    <location>
        <begin position="21"/>
        <end position="34"/>
    </location>
</feature>
<keyword evidence="3" id="KW-1185">Reference proteome</keyword>
<feature type="compositionally biased region" description="Basic residues" evidence="1">
    <location>
        <begin position="7"/>
        <end position="17"/>
    </location>
</feature>
<evidence type="ECO:0000256" key="1">
    <source>
        <dbReference type="SAM" id="MobiDB-lite"/>
    </source>
</evidence>
<feature type="region of interest" description="Disordered" evidence="1">
    <location>
        <begin position="1"/>
        <end position="60"/>
    </location>
</feature>
<feature type="region of interest" description="Disordered" evidence="1">
    <location>
        <begin position="399"/>
        <end position="432"/>
    </location>
</feature>
<proteinExistence type="predicted"/>